<dbReference type="InterPro" id="IPR014917">
    <property type="entry name" value="DUF1800"/>
</dbReference>
<protein>
    <submittedName>
        <fullName evidence="1">DUF1800 family protein</fullName>
    </submittedName>
</protein>
<sequence>MKEQVNKQHLFWRAGFGANPHQLREAEHQSVRKVVRALFTDSRDFVPLTVADGDQPAKKELKGLFKEGKLDRDTLKDRIRENRESIRDLNVQWMQQMASGRGALREKMALFWHGHFACRNQNNVGMVQQYVNLLREHALGNFGDLLMAVSKSPAMLQFLNNQQNRKNAPNENFAREVMELFTLGRANYTEHDIKEAARAFTGWGFNPQGEFVFRRNVHDEGEKTVFGKAGAFQGEDIIRLLLERKETATFVTTKLYRFLVTDEITDNLTDHQRITQLSDQFYRSNYDIANLLETIFTSDWFYDPKYVGARIKSPVELLAGMQHSLGIQFEQKQPVLYVQRTLGQVLLYPPNVAGWPGGRNWIDSSSLLFRMKLPDLILKAGEVTVKPKDDGDVNTELLARKVNRLFASQVDWTNFENAFRKVSEERLVDELALYFLPQPLTAPQRTLLLSKVTKERLRSEKIRNLTTAILSLPEYQLC</sequence>
<dbReference type="Proteomes" id="UP000441754">
    <property type="component" value="Unassembled WGS sequence"/>
</dbReference>
<evidence type="ECO:0000313" key="1">
    <source>
        <dbReference type="EMBL" id="MRS64118.1"/>
    </source>
</evidence>
<reference evidence="1 2" key="1">
    <citation type="journal article" date="2018" name="Antonie Van Leeuwenhoek">
        <title>Larkinella terrae sp. nov., isolated from soil on Jeju Island, South Korea.</title>
        <authorList>
            <person name="Ten L.N."/>
            <person name="Jeon J."/>
            <person name="Park S.J."/>
            <person name="Park S."/>
            <person name="Lee S.Y."/>
            <person name="Kim M.K."/>
            <person name="Jung H.Y."/>
        </authorList>
    </citation>
    <scope>NUCLEOTIDE SEQUENCE [LARGE SCALE GENOMIC DNA]</scope>
    <source>
        <strain evidence="1 2">KCTC 52001</strain>
    </source>
</reference>
<dbReference type="AlphaFoldDB" id="A0A7K0ERQ5"/>
<gene>
    <name evidence="1" type="ORF">GJJ30_22665</name>
</gene>
<dbReference type="OrthoDB" id="9772295at2"/>
<dbReference type="RefSeq" id="WP_154177485.1">
    <property type="nucleotide sequence ID" value="NZ_WJXZ01000014.1"/>
</dbReference>
<dbReference type="Pfam" id="PF08811">
    <property type="entry name" value="DUF1800"/>
    <property type="match status" value="1"/>
</dbReference>
<name>A0A7K0ERQ5_9BACT</name>
<dbReference type="EMBL" id="WJXZ01000014">
    <property type="protein sequence ID" value="MRS64118.1"/>
    <property type="molecule type" value="Genomic_DNA"/>
</dbReference>
<proteinExistence type="predicted"/>
<comment type="caution">
    <text evidence="1">The sequence shown here is derived from an EMBL/GenBank/DDBJ whole genome shotgun (WGS) entry which is preliminary data.</text>
</comment>
<evidence type="ECO:0000313" key="2">
    <source>
        <dbReference type="Proteomes" id="UP000441754"/>
    </source>
</evidence>
<organism evidence="1 2">
    <name type="scientific">Larkinella terrae</name>
    <dbReference type="NCBI Taxonomy" id="2025311"/>
    <lineage>
        <taxon>Bacteria</taxon>
        <taxon>Pseudomonadati</taxon>
        <taxon>Bacteroidota</taxon>
        <taxon>Cytophagia</taxon>
        <taxon>Cytophagales</taxon>
        <taxon>Spirosomataceae</taxon>
        <taxon>Larkinella</taxon>
    </lineage>
</organism>
<accession>A0A7K0ERQ5</accession>
<keyword evidence="2" id="KW-1185">Reference proteome</keyword>